<dbReference type="InterPro" id="IPR036388">
    <property type="entry name" value="WH-like_DNA-bd_sf"/>
</dbReference>
<evidence type="ECO:0000256" key="3">
    <source>
        <dbReference type="ARBA" id="ARBA00023163"/>
    </source>
</evidence>
<dbReference type="Proteomes" id="UP000189818">
    <property type="component" value="Unassembled WGS sequence"/>
</dbReference>
<keyword evidence="3" id="KW-0804">Transcription</keyword>
<gene>
    <name evidence="5" type="ORF">SAMN06295920_101187</name>
</gene>
<feature type="domain" description="HTH marR-type" evidence="4">
    <location>
        <begin position="26"/>
        <end position="158"/>
    </location>
</feature>
<dbReference type="RefSeq" id="WP_079646162.1">
    <property type="nucleotide sequence ID" value="NZ_FUYM01000001.1"/>
</dbReference>
<dbReference type="InterPro" id="IPR039422">
    <property type="entry name" value="MarR/SlyA-like"/>
</dbReference>
<evidence type="ECO:0000313" key="6">
    <source>
        <dbReference type="Proteomes" id="UP000189818"/>
    </source>
</evidence>
<sequence length="164" mass="18692">MTKLQKPRETARSNLEEAQAGNSWLNDYLPYQLYRLTNRLDQRLQARLRSQGIKPSRWRVMSVLRSYGTLTIGKIAEQALMEQPTVSRVIMQLEADGLATRQASTEDSRATEVTLTQAGIEKLEAILLTAYRHQQEALAGLSRAELDALRATLNRVEQNIDFYQ</sequence>
<dbReference type="InterPro" id="IPR000835">
    <property type="entry name" value="HTH_MarR-typ"/>
</dbReference>
<dbReference type="PANTHER" id="PTHR33164">
    <property type="entry name" value="TRANSCRIPTIONAL REGULATOR, MARR FAMILY"/>
    <property type="match status" value="1"/>
</dbReference>
<dbReference type="InterPro" id="IPR036390">
    <property type="entry name" value="WH_DNA-bd_sf"/>
</dbReference>
<dbReference type="EMBL" id="FUYM01000001">
    <property type="protein sequence ID" value="SKB25890.1"/>
    <property type="molecule type" value="Genomic_DNA"/>
</dbReference>
<keyword evidence="6" id="KW-1185">Reference proteome</keyword>
<dbReference type="SMART" id="SM00347">
    <property type="entry name" value="HTH_MARR"/>
    <property type="match status" value="1"/>
</dbReference>
<dbReference type="STRING" id="439228.SAMN06295920_101187"/>
<accession>A0A1T4ZT22</accession>
<dbReference type="OrthoDB" id="7559832at2"/>
<dbReference type="Pfam" id="PF01047">
    <property type="entry name" value="MarR"/>
    <property type="match status" value="1"/>
</dbReference>
<evidence type="ECO:0000259" key="4">
    <source>
        <dbReference type="PROSITE" id="PS50995"/>
    </source>
</evidence>
<proteinExistence type="predicted"/>
<name>A0A1T4ZT22_9SPHN</name>
<dbReference type="PRINTS" id="PR00598">
    <property type="entry name" value="HTHMARR"/>
</dbReference>
<organism evidence="5 6">
    <name type="scientific">Rhizorhabdus histidinilytica</name>
    <dbReference type="NCBI Taxonomy" id="439228"/>
    <lineage>
        <taxon>Bacteria</taxon>
        <taxon>Pseudomonadati</taxon>
        <taxon>Pseudomonadota</taxon>
        <taxon>Alphaproteobacteria</taxon>
        <taxon>Sphingomonadales</taxon>
        <taxon>Sphingomonadaceae</taxon>
        <taxon>Rhizorhabdus</taxon>
    </lineage>
</organism>
<dbReference type="GO" id="GO:0006950">
    <property type="term" value="P:response to stress"/>
    <property type="evidence" value="ECO:0007669"/>
    <property type="project" value="TreeGrafter"/>
</dbReference>
<dbReference type="GO" id="GO:0003677">
    <property type="term" value="F:DNA binding"/>
    <property type="evidence" value="ECO:0007669"/>
    <property type="project" value="UniProtKB-KW"/>
</dbReference>
<reference evidence="6" key="1">
    <citation type="submission" date="2017-02" db="EMBL/GenBank/DDBJ databases">
        <authorList>
            <person name="Varghese N."/>
            <person name="Submissions S."/>
        </authorList>
    </citation>
    <scope>NUCLEOTIDE SEQUENCE [LARGE SCALE GENOMIC DNA]</scope>
    <source>
        <strain evidence="6">UM2</strain>
    </source>
</reference>
<dbReference type="Gene3D" id="1.10.10.10">
    <property type="entry name" value="Winged helix-like DNA-binding domain superfamily/Winged helix DNA-binding domain"/>
    <property type="match status" value="1"/>
</dbReference>
<evidence type="ECO:0000313" key="5">
    <source>
        <dbReference type="EMBL" id="SKB25890.1"/>
    </source>
</evidence>
<dbReference type="PANTHER" id="PTHR33164:SF64">
    <property type="entry name" value="TRANSCRIPTIONAL REGULATOR SLYA"/>
    <property type="match status" value="1"/>
</dbReference>
<dbReference type="PROSITE" id="PS50995">
    <property type="entry name" value="HTH_MARR_2"/>
    <property type="match status" value="1"/>
</dbReference>
<dbReference type="SUPFAM" id="SSF46785">
    <property type="entry name" value="Winged helix' DNA-binding domain"/>
    <property type="match status" value="1"/>
</dbReference>
<dbReference type="AlphaFoldDB" id="A0A1T4ZT22"/>
<protein>
    <submittedName>
        <fullName evidence="5">DNA-binding transcriptional regulator, MarR family</fullName>
    </submittedName>
</protein>
<dbReference type="GO" id="GO:0003700">
    <property type="term" value="F:DNA-binding transcription factor activity"/>
    <property type="evidence" value="ECO:0007669"/>
    <property type="project" value="InterPro"/>
</dbReference>
<keyword evidence="2 5" id="KW-0238">DNA-binding</keyword>
<keyword evidence="1" id="KW-0805">Transcription regulation</keyword>
<evidence type="ECO:0000256" key="2">
    <source>
        <dbReference type="ARBA" id="ARBA00023125"/>
    </source>
</evidence>
<evidence type="ECO:0000256" key="1">
    <source>
        <dbReference type="ARBA" id="ARBA00023015"/>
    </source>
</evidence>